<dbReference type="Pfam" id="PF12704">
    <property type="entry name" value="MacB_PCD"/>
    <property type="match status" value="1"/>
</dbReference>
<feature type="transmembrane region" description="Helical" evidence="8">
    <location>
        <begin position="302"/>
        <end position="332"/>
    </location>
</feature>
<keyword evidence="6 8" id="KW-1133">Transmembrane helix</keyword>
<evidence type="ECO:0000256" key="4">
    <source>
        <dbReference type="ARBA" id="ARBA00022475"/>
    </source>
</evidence>
<sequence>MRAKRRNHFISFISALSMAGLTLGVMVLIIVLSVMNGFDQEMRNRILGMVPHATISLPGEMRTQQEIIDKALEHPLVVGASEYIETQGMVVANDNTRGALLSGVNPDTVGTVSILPENMIAGDISDLSDTPFSAIVGSTLARILGVGVGDKITLIVPEMSVNIASIQPRFKRFEVVGLFEVGAELDANLVVTHIDDLGKLMLYGGAVDGVQLKTTDLFKARQIALEVGRKLTDIYYVGDWTRTQGNLFQAIQLEKRLVGLLLFMIIAVAGFNTVSSLVMLVTDKQAEIAVLRTLGATKRQILSIFMVQGTAIGLIGITVGVVLGVIGALTIADILSWIENTFNIQFLNANVYFISYIPSELKWSDVTIIASASFLISVLSTIYPAWKASRISPAEALRYES</sequence>
<dbReference type="GO" id="GO:0044874">
    <property type="term" value="P:lipoprotein localization to outer membrane"/>
    <property type="evidence" value="ECO:0007669"/>
    <property type="project" value="TreeGrafter"/>
</dbReference>
<evidence type="ECO:0000313" key="11">
    <source>
        <dbReference type="EMBL" id="TCS42575.1"/>
    </source>
</evidence>
<evidence type="ECO:0000259" key="10">
    <source>
        <dbReference type="Pfam" id="PF12704"/>
    </source>
</evidence>
<protein>
    <submittedName>
        <fullName evidence="11">Lipoprotein-releasing system permease protein</fullName>
    </submittedName>
</protein>
<evidence type="ECO:0000259" key="9">
    <source>
        <dbReference type="Pfam" id="PF02687"/>
    </source>
</evidence>
<dbReference type="PANTHER" id="PTHR30489">
    <property type="entry name" value="LIPOPROTEIN-RELEASING SYSTEM TRANSMEMBRANE PROTEIN LOLE"/>
    <property type="match status" value="1"/>
</dbReference>
<proteinExistence type="inferred from homology"/>
<dbReference type="NCBIfam" id="TIGR02212">
    <property type="entry name" value="lolCE"/>
    <property type="match status" value="1"/>
</dbReference>
<feature type="domain" description="MacB-like periplasmic core" evidence="10">
    <location>
        <begin position="14"/>
        <end position="213"/>
    </location>
</feature>
<comment type="subcellular location">
    <subcellularLocation>
        <location evidence="1">Cell membrane</location>
        <topology evidence="1">Multi-pass membrane protein</topology>
    </subcellularLocation>
</comment>
<keyword evidence="5 8" id="KW-0812">Transmembrane</keyword>
<dbReference type="Proteomes" id="UP000295793">
    <property type="component" value="Unassembled WGS sequence"/>
</dbReference>
<keyword evidence="12" id="KW-1185">Reference proteome</keyword>
<evidence type="ECO:0000256" key="8">
    <source>
        <dbReference type="SAM" id="Phobius"/>
    </source>
</evidence>
<dbReference type="GO" id="GO:0042953">
    <property type="term" value="P:lipoprotein transport"/>
    <property type="evidence" value="ECO:0007669"/>
    <property type="project" value="InterPro"/>
</dbReference>
<comment type="caution">
    <text evidence="11">The sequence shown here is derived from an EMBL/GenBank/DDBJ whole genome shotgun (WGS) entry which is preliminary data.</text>
</comment>
<evidence type="ECO:0000256" key="6">
    <source>
        <dbReference type="ARBA" id="ARBA00022989"/>
    </source>
</evidence>
<reference evidence="11 12" key="1">
    <citation type="submission" date="2019-03" db="EMBL/GenBank/DDBJ databases">
        <title>Genomic Encyclopedia of Archaeal and Bacterial Type Strains, Phase II (KMG-II): from individual species to whole genera.</title>
        <authorList>
            <person name="Goeker M."/>
        </authorList>
    </citation>
    <scope>NUCLEOTIDE SEQUENCE [LARGE SCALE GENOMIC DNA]</scope>
    <source>
        <strain evidence="11 12">DSM 15388</strain>
    </source>
</reference>
<evidence type="ECO:0000313" key="12">
    <source>
        <dbReference type="Proteomes" id="UP000295793"/>
    </source>
</evidence>
<comment type="similarity">
    <text evidence="2">Belongs to the ABC-4 integral membrane protein family. LolC/E subfamily.</text>
</comment>
<feature type="transmembrane region" description="Helical" evidence="8">
    <location>
        <begin position="257"/>
        <end position="281"/>
    </location>
</feature>
<evidence type="ECO:0000256" key="3">
    <source>
        <dbReference type="ARBA" id="ARBA00022448"/>
    </source>
</evidence>
<dbReference type="InterPro" id="IPR011925">
    <property type="entry name" value="LolCE_TM"/>
</dbReference>
<dbReference type="AlphaFoldDB" id="A0A4R3ID48"/>
<dbReference type="PANTHER" id="PTHR30489:SF0">
    <property type="entry name" value="LIPOPROTEIN-RELEASING SYSTEM TRANSMEMBRANE PROTEIN LOLE"/>
    <property type="match status" value="1"/>
</dbReference>
<organism evidence="11 12">
    <name type="scientific">Reinekea marinisedimentorum</name>
    <dbReference type="NCBI Taxonomy" id="230495"/>
    <lineage>
        <taxon>Bacteria</taxon>
        <taxon>Pseudomonadati</taxon>
        <taxon>Pseudomonadota</taxon>
        <taxon>Gammaproteobacteria</taxon>
        <taxon>Oceanospirillales</taxon>
        <taxon>Saccharospirillaceae</taxon>
        <taxon>Reinekea</taxon>
    </lineage>
</organism>
<feature type="domain" description="ABC3 transporter permease C-terminal" evidence="9">
    <location>
        <begin position="260"/>
        <end position="393"/>
    </location>
</feature>
<gene>
    <name evidence="11" type="ORF">BCF53_103236</name>
</gene>
<keyword evidence="11" id="KW-0449">Lipoprotein</keyword>
<evidence type="ECO:0000256" key="5">
    <source>
        <dbReference type="ARBA" id="ARBA00022692"/>
    </source>
</evidence>
<name>A0A4R3ID48_9GAMM</name>
<keyword evidence="4" id="KW-1003">Cell membrane</keyword>
<feature type="transmembrane region" description="Helical" evidence="8">
    <location>
        <begin position="12"/>
        <end position="35"/>
    </location>
</feature>
<keyword evidence="7 8" id="KW-0472">Membrane</keyword>
<evidence type="ECO:0000256" key="1">
    <source>
        <dbReference type="ARBA" id="ARBA00004651"/>
    </source>
</evidence>
<dbReference type="Pfam" id="PF02687">
    <property type="entry name" value="FtsX"/>
    <property type="match status" value="1"/>
</dbReference>
<accession>A0A4R3ID48</accession>
<dbReference type="InterPro" id="IPR025857">
    <property type="entry name" value="MacB_PCD"/>
</dbReference>
<dbReference type="InterPro" id="IPR051447">
    <property type="entry name" value="Lipoprotein-release_system"/>
</dbReference>
<dbReference type="GO" id="GO:0098797">
    <property type="term" value="C:plasma membrane protein complex"/>
    <property type="evidence" value="ECO:0007669"/>
    <property type="project" value="TreeGrafter"/>
</dbReference>
<dbReference type="EMBL" id="SLZR01000003">
    <property type="protein sequence ID" value="TCS42575.1"/>
    <property type="molecule type" value="Genomic_DNA"/>
</dbReference>
<feature type="transmembrane region" description="Helical" evidence="8">
    <location>
        <begin position="366"/>
        <end position="386"/>
    </location>
</feature>
<keyword evidence="3" id="KW-0813">Transport</keyword>
<evidence type="ECO:0000256" key="7">
    <source>
        <dbReference type="ARBA" id="ARBA00023136"/>
    </source>
</evidence>
<dbReference type="InterPro" id="IPR003838">
    <property type="entry name" value="ABC3_permease_C"/>
</dbReference>
<evidence type="ECO:0000256" key="2">
    <source>
        <dbReference type="ARBA" id="ARBA00005236"/>
    </source>
</evidence>